<dbReference type="EMBL" id="JAWDGP010006217">
    <property type="protein sequence ID" value="KAK3745495.1"/>
    <property type="molecule type" value="Genomic_DNA"/>
</dbReference>
<protein>
    <submittedName>
        <fullName evidence="1">Uncharacterized protein</fullName>
    </submittedName>
</protein>
<accession>A0AAE1CYR0</accession>
<evidence type="ECO:0000313" key="1">
    <source>
        <dbReference type="EMBL" id="KAK3745495.1"/>
    </source>
</evidence>
<name>A0AAE1CYR0_9GAST</name>
<organism evidence="1 2">
    <name type="scientific">Elysia crispata</name>
    <name type="common">lettuce slug</name>
    <dbReference type="NCBI Taxonomy" id="231223"/>
    <lineage>
        <taxon>Eukaryota</taxon>
        <taxon>Metazoa</taxon>
        <taxon>Spiralia</taxon>
        <taxon>Lophotrochozoa</taxon>
        <taxon>Mollusca</taxon>
        <taxon>Gastropoda</taxon>
        <taxon>Heterobranchia</taxon>
        <taxon>Euthyneura</taxon>
        <taxon>Panpulmonata</taxon>
        <taxon>Sacoglossa</taxon>
        <taxon>Placobranchoidea</taxon>
        <taxon>Plakobranchidae</taxon>
        <taxon>Elysia</taxon>
    </lineage>
</organism>
<keyword evidence="2" id="KW-1185">Reference proteome</keyword>
<evidence type="ECO:0000313" key="2">
    <source>
        <dbReference type="Proteomes" id="UP001283361"/>
    </source>
</evidence>
<reference evidence="1" key="1">
    <citation type="journal article" date="2023" name="G3 (Bethesda)">
        <title>A reference genome for the long-term kleptoplast-retaining sea slug Elysia crispata morphotype clarki.</title>
        <authorList>
            <person name="Eastman K.E."/>
            <person name="Pendleton A.L."/>
            <person name="Shaikh M.A."/>
            <person name="Suttiyut T."/>
            <person name="Ogas R."/>
            <person name="Tomko P."/>
            <person name="Gavelis G."/>
            <person name="Widhalm J.R."/>
            <person name="Wisecaver J.H."/>
        </authorList>
    </citation>
    <scope>NUCLEOTIDE SEQUENCE</scope>
    <source>
        <strain evidence="1">ECLA1</strain>
    </source>
</reference>
<proteinExistence type="predicted"/>
<gene>
    <name evidence="1" type="ORF">RRG08_016618</name>
</gene>
<dbReference type="AlphaFoldDB" id="A0AAE1CYR0"/>
<dbReference type="Proteomes" id="UP001283361">
    <property type="component" value="Unassembled WGS sequence"/>
</dbReference>
<sequence>MPSSVAQSPAASTQQTELRSRMIGAARAWSVISHKMKLQLNADAFRSPIAPWVPAESPMSDTSRAEKQRNLPSLHCVSNQTICAAKCSTEYFGLTGCVSPGSWS</sequence>
<comment type="caution">
    <text evidence="1">The sequence shown here is derived from an EMBL/GenBank/DDBJ whole genome shotgun (WGS) entry which is preliminary data.</text>
</comment>